<dbReference type="InterPro" id="IPR003848">
    <property type="entry name" value="DUF218"/>
</dbReference>
<feature type="domain" description="VanZ-like" evidence="7">
    <location>
        <begin position="69"/>
        <end position="145"/>
    </location>
</feature>
<dbReference type="PANTHER" id="PTHR30336:SF4">
    <property type="entry name" value="ENVELOPE BIOGENESIS FACTOR ELYC"/>
    <property type="match status" value="1"/>
</dbReference>
<evidence type="ECO:0000256" key="2">
    <source>
        <dbReference type="ARBA" id="ARBA00022692"/>
    </source>
</evidence>
<keyword evidence="3 5" id="KW-1133">Transmembrane helix</keyword>
<keyword evidence="4 5" id="KW-0472">Membrane</keyword>
<name>A0ABW5V0U6_9MICO</name>
<evidence type="ECO:0000259" key="6">
    <source>
        <dbReference type="Pfam" id="PF02698"/>
    </source>
</evidence>
<proteinExistence type="predicted"/>
<reference evidence="10" key="1">
    <citation type="journal article" date="2019" name="Int. J. Syst. Evol. Microbiol.">
        <title>The Global Catalogue of Microorganisms (GCM) 10K type strain sequencing project: providing services to taxonomists for standard genome sequencing and annotation.</title>
        <authorList>
            <consortium name="The Broad Institute Genomics Platform"/>
            <consortium name="The Broad Institute Genome Sequencing Center for Infectious Disease"/>
            <person name="Wu L."/>
            <person name="Ma J."/>
        </authorList>
    </citation>
    <scope>NUCLEOTIDE SEQUENCE [LARGE SCALE GENOMIC DNA]</scope>
    <source>
        <strain evidence="10">TISTR 1514</strain>
    </source>
</reference>
<evidence type="ECO:0000256" key="3">
    <source>
        <dbReference type="ARBA" id="ARBA00022989"/>
    </source>
</evidence>
<evidence type="ECO:0000256" key="1">
    <source>
        <dbReference type="ARBA" id="ARBA00004141"/>
    </source>
</evidence>
<dbReference type="PANTHER" id="PTHR30336">
    <property type="entry name" value="INNER MEMBRANE PROTEIN, PROBABLE PERMEASE"/>
    <property type="match status" value="1"/>
</dbReference>
<dbReference type="InterPro" id="IPR051599">
    <property type="entry name" value="Cell_Envelope_Assoc"/>
</dbReference>
<feature type="transmembrane region" description="Helical" evidence="5">
    <location>
        <begin position="168"/>
        <end position="192"/>
    </location>
</feature>
<comment type="subcellular location">
    <subcellularLocation>
        <location evidence="1">Membrane</location>
        <topology evidence="1">Multi-pass membrane protein</topology>
    </subcellularLocation>
</comment>
<feature type="transmembrane region" description="Helical" evidence="5">
    <location>
        <begin position="212"/>
        <end position="238"/>
    </location>
</feature>
<dbReference type="Proteomes" id="UP001597492">
    <property type="component" value="Unassembled WGS sequence"/>
</dbReference>
<feature type="transmembrane region" description="Helical" evidence="5">
    <location>
        <begin position="93"/>
        <end position="116"/>
    </location>
</feature>
<evidence type="ECO:0000313" key="9">
    <source>
        <dbReference type="EMBL" id="MFD2759051.1"/>
    </source>
</evidence>
<sequence length="648" mass="68198">MEAPALLALFFGALLLPVVLIPYVGWSNRRGVTGPGHALISAAGVVYFAALRVLTIFPPPDSDLLEHVAIGVAAFIPFGALVRYLFGARVVTTVAIGVAVSLAIETTQVTGVFGLNPSASGPFDVVDLLANTVGALIGCALAPLLARVPGQHRHDPHEPARVTAGRRLVAGAVDAVTVFGVGFGLPLSFDLALALAYPATFETMPLHAHIDWVYAGTVVVSATLAYFVVPAAIGATFGQRLAYLRVVQTDGASPGVARTLIRFIAGGGTYFVLIALSTLEVPVTAWLAHTWAVVAILAILIFSSRGVSGWAADLRLIDARDPDTARAAGARDGEPRRMSAAVLALGGIVYLGFALLLGLASLLPVAGLGLGLLGAIALLGATLWFAGYLLVAGMTTLRREGRTVSNLLGIAAVVGVIGVAAVFVVAVLLQVGWLIVVTVAALGLTAYLAFVFFAFLGYGQVFARLRPRAGFDAVVVLGSKVFGDRVPPLLAARIDRGLEAQRQELAEGRRPVLICSGGKGDDEQVAEGEAMARYAIEHGAERSLVRAEAASTNTDENLRFSLDLLRREGRGEQLLVATNDYHAFRAAMLSRRLRIDAQVVGAKTARDYFPSAVLREYIAVLVLEKWTHLVLGGVTALSALLAWMIVRF</sequence>
<feature type="transmembrane region" description="Helical" evidence="5">
    <location>
        <begin position="6"/>
        <end position="26"/>
    </location>
</feature>
<feature type="transmembrane region" description="Helical" evidence="5">
    <location>
        <begin position="283"/>
        <end position="302"/>
    </location>
</feature>
<dbReference type="InterPro" id="IPR014729">
    <property type="entry name" value="Rossmann-like_a/b/a_fold"/>
</dbReference>
<feature type="transmembrane region" description="Helical" evidence="5">
    <location>
        <begin position="38"/>
        <end position="58"/>
    </location>
</feature>
<dbReference type="RefSeq" id="WP_019617367.1">
    <property type="nucleotide sequence ID" value="NZ_JBHUNE010000008.1"/>
</dbReference>
<keyword evidence="2 5" id="KW-0812">Transmembrane</keyword>
<feature type="domain" description="DUF218" evidence="6">
    <location>
        <begin position="472"/>
        <end position="619"/>
    </location>
</feature>
<feature type="transmembrane region" description="Helical" evidence="5">
    <location>
        <begin position="64"/>
        <end position="86"/>
    </location>
</feature>
<feature type="transmembrane region" description="Helical" evidence="5">
    <location>
        <begin position="433"/>
        <end position="458"/>
    </location>
</feature>
<evidence type="ECO:0000256" key="4">
    <source>
        <dbReference type="ARBA" id="ARBA00023136"/>
    </source>
</evidence>
<dbReference type="Pfam" id="PF02698">
    <property type="entry name" value="DUF218"/>
    <property type="match status" value="1"/>
</dbReference>
<dbReference type="Gene3D" id="3.40.50.620">
    <property type="entry name" value="HUPs"/>
    <property type="match status" value="1"/>
</dbReference>
<evidence type="ECO:0000256" key="5">
    <source>
        <dbReference type="SAM" id="Phobius"/>
    </source>
</evidence>
<feature type="transmembrane region" description="Helical" evidence="5">
    <location>
        <begin position="368"/>
        <end position="391"/>
    </location>
</feature>
<gene>
    <name evidence="9" type="ORF">ACFSW7_11760</name>
</gene>
<comment type="caution">
    <text evidence="9">The sequence shown here is derived from an EMBL/GenBank/DDBJ whole genome shotgun (WGS) entry which is preliminary data.</text>
</comment>
<feature type="transmembrane region" description="Helical" evidence="5">
    <location>
        <begin position="340"/>
        <end position="362"/>
    </location>
</feature>
<accession>A0ABW5V0U6</accession>
<feature type="transmembrane region" description="Helical" evidence="5">
    <location>
        <begin position="128"/>
        <end position="148"/>
    </location>
</feature>
<protein>
    <submittedName>
        <fullName evidence="9">ElyC/SanA/YdcF family protein</fullName>
    </submittedName>
</protein>
<dbReference type="Pfam" id="PF06271">
    <property type="entry name" value="RDD"/>
    <property type="match status" value="1"/>
</dbReference>
<dbReference type="InterPro" id="IPR006976">
    <property type="entry name" value="VanZ-like"/>
</dbReference>
<keyword evidence="10" id="KW-1185">Reference proteome</keyword>
<dbReference type="InterPro" id="IPR010432">
    <property type="entry name" value="RDD"/>
</dbReference>
<organism evidence="9 10">
    <name type="scientific">Gulosibacter faecalis</name>
    <dbReference type="NCBI Taxonomy" id="272240"/>
    <lineage>
        <taxon>Bacteria</taxon>
        <taxon>Bacillati</taxon>
        <taxon>Actinomycetota</taxon>
        <taxon>Actinomycetes</taxon>
        <taxon>Micrococcales</taxon>
        <taxon>Microbacteriaceae</taxon>
        <taxon>Gulosibacter</taxon>
    </lineage>
</organism>
<feature type="transmembrane region" description="Helical" evidence="5">
    <location>
        <begin position="626"/>
        <end position="646"/>
    </location>
</feature>
<feature type="transmembrane region" description="Helical" evidence="5">
    <location>
        <begin position="259"/>
        <end position="277"/>
    </location>
</feature>
<feature type="transmembrane region" description="Helical" evidence="5">
    <location>
        <begin position="403"/>
        <end position="427"/>
    </location>
</feature>
<dbReference type="CDD" id="cd06259">
    <property type="entry name" value="YdcF-like"/>
    <property type="match status" value="1"/>
</dbReference>
<dbReference type="EMBL" id="JBHUNE010000008">
    <property type="protein sequence ID" value="MFD2759051.1"/>
    <property type="molecule type" value="Genomic_DNA"/>
</dbReference>
<evidence type="ECO:0000313" key="10">
    <source>
        <dbReference type="Proteomes" id="UP001597492"/>
    </source>
</evidence>
<feature type="domain" description="RDD" evidence="8">
    <location>
        <begin position="163"/>
        <end position="277"/>
    </location>
</feature>
<evidence type="ECO:0000259" key="8">
    <source>
        <dbReference type="Pfam" id="PF06271"/>
    </source>
</evidence>
<evidence type="ECO:0000259" key="7">
    <source>
        <dbReference type="Pfam" id="PF04892"/>
    </source>
</evidence>
<dbReference type="Pfam" id="PF04892">
    <property type="entry name" value="VanZ"/>
    <property type="match status" value="1"/>
</dbReference>